<feature type="transmembrane region" description="Helical" evidence="6">
    <location>
        <begin position="56"/>
        <end position="74"/>
    </location>
</feature>
<gene>
    <name evidence="7" type="ORF">V3H18_11620</name>
</gene>
<keyword evidence="2" id="KW-1003">Cell membrane</keyword>
<feature type="transmembrane region" description="Helical" evidence="6">
    <location>
        <begin position="254"/>
        <end position="273"/>
    </location>
</feature>
<dbReference type="PANTHER" id="PTHR39087">
    <property type="entry name" value="UPF0104 MEMBRANE PROTEIN MJ1595"/>
    <property type="match status" value="1"/>
</dbReference>
<sequence length="371" mass="40345">MSVKDDPLAPKLLPREIRLGEFVASSVGRQPSSLNPWRTPANPAARSIKYLFQRGGYVALILNACFFAFLAYWLRHNVEFADLTLQLKQIPLQGILIAMTINLFVLLFYASRISTLLGGGLLSSLMIATMGFSFNALMPFRAGEGVKIYFGHSYYDYSIGGMSAAVLLEKLYDATAIVVVSLVILAASHASLVEPRILIAAAAAIFLVFCALLVLRRKGALWTLPESRFVKAARLDAFFKQAGLLVAGHSAARTAFITAAIWTTNVCLVYVVFKTLLPEIDVDVVHAMTILTIGALAIAVPSSPAGLGIFEAGIVAYLVNTYGVQKERAISAALAYHFSITAPHTLIVVGFLGMALFRWLKERARLMTPSR</sequence>
<evidence type="ECO:0000256" key="6">
    <source>
        <dbReference type="SAM" id="Phobius"/>
    </source>
</evidence>
<feature type="transmembrane region" description="Helical" evidence="6">
    <location>
        <begin position="330"/>
        <end position="357"/>
    </location>
</feature>
<comment type="caution">
    <text evidence="7">The sequence shown here is derived from an EMBL/GenBank/DDBJ whole genome shotgun (WGS) entry which is preliminary data.</text>
</comment>
<protein>
    <submittedName>
        <fullName evidence="7">Lysylphosphatidylglycerol synthase transmembrane domain-containing protein</fullName>
    </submittedName>
</protein>
<evidence type="ECO:0000256" key="3">
    <source>
        <dbReference type="ARBA" id="ARBA00022692"/>
    </source>
</evidence>
<keyword evidence="4 6" id="KW-1133">Transmembrane helix</keyword>
<dbReference type="PANTHER" id="PTHR39087:SF2">
    <property type="entry name" value="UPF0104 MEMBRANE PROTEIN MJ1595"/>
    <property type="match status" value="1"/>
</dbReference>
<keyword evidence="8" id="KW-1185">Reference proteome</keyword>
<dbReference type="Pfam" id="PF03706">
    <property type="entry name" value="LPG_synthase_TM"/>
    <property type="match status" value="1"/>
</dbReference>
<evidence type="ECO:0000313" key="8">
    <source>
        <dbReference type="Proteomes" id="UP001350748"/>
    </source>
</evidence>
<feature type="transmembrane region" description="Helical" evidence="6">
    <location>
        <begin position="90"/>
        <end position="109"/>
    </location>
</feature>
<name>A0ABU7XJG1_9HYPH</name>
<accession>A0ABU7XJG1</accession>
<feature type="transmembrane region" description="Helical" evidence="6">
    <location>
        <begin position="285"/>
        <end position="310"/>
    </location>
</feature>
<keyword evidence="5 6" id="KW-0472">Membrane</keyword>
<feature type="transmembrane region" description="Helical" evidence="6">
    <location>
        <begin position="116"/>
        <end position="137"/>
    </location>
</feature>
<feature type="transmembrane region" description="Helical" evidence="6">
    <location>
        <begin position="171"/>
        <end position="190"/>
    </location>
</feature>
<comment type="subcellular location">
    <subcellularLocation>
        <location evidence="1">Cell membrane</location>
        <topology evidence="1">Multi-pass membrane protein</topology>
    </subcellularLocation>
</comment>
<evidence type="ECO:0000256" key="5">
    <source>
        <dbReference type="ARBA" id="ARBA00023136"/>
    </source>
</evidence>
<keyword evidence="3 6" id="KW-0812">Transmembrane</keyword>
<dbReference type="Proteomes" id="UP001350748">
    <property type="component" value="Unassembled WGS sequence"/>
</dbReference>
<organism evidence="7 8">
    <name type="scientific">Methylocystis borbori</name>
    <dbReference type="NCBI Taxonomy" id="3118750"/>
    <lineage>
        <taxon>Bacteria</taxon>
        <taxon>Pseudomonadati</taxon>
        <taxon>Pseudomonadota</taxon>
        <taxon>Alphaproteobacteria</taxon>
        <taxon>Hyphomicrobiales</taxon>
        <taxon>Methylocystaceae</taxon>
        <taxon>Methylocystis</taxon>
    </lineage>
</organism>
<dbReference type="InterPro" id="IPR022791">
    <property type="entry name" value="L-PG_synthase/AglD"/>
</dbReference>
<dbReference type="RefSeq" id="WP_332082219.1">
    <property type="nucleotide sequence ID" value="NZ_JAZHYN010000034.1"/>
</dbReference>
<evidence type="ECO:0000256" key="2">
    <source>
        <dbReference type="ARBA" id="ARBA00022475"/>
    </source>
</evidence>
<evidence type="ECO:0000256" key="1">
    <source>
        <dbReference type="ARBA" id="ARBA00004651"/>
    </source>
</evidence>
<dbReference type="EMBL" id="JAZHYN010000034">
    <property type="protein sequence ID" value="MEF3367182.1"/>
    <property type="molecule type" value="Genomic_DNA"/>
</dbReference>
<evidence type="ECO:0000256" key="4">
    <source>
        <dbReference type="ARBA" id="ARBA00022989"/>
    </source>
</evidence>
<feature type="transmembrane region" description="Helical" evidence="6">
    <location>
        <begin position="197"/>
        <end position="215"/>
    </location>
</feature>
<reference evidence="7 8" key="1">
    <citation type="submission" date="2024-02" db="EMBL/GenBank/DDBJ databases">
        <authorList>
            <person name="Grouzdev D."/>
        </authorList>
    </citation>
    <scope>NUCLEOTIDE SEQUENCE [LARGE SCALE GENOMIC DNA]</scope>
    <source>
        <strain evidence="7 8">9N</strain>
    </source>
</reference>
<proteinExistence type="predicted"/>
<evidence type="ECO:0000313" key="7">
    <source>
        <dbReference type="EMBL" id="MEF3367182.1"/>
    </source>
</evidence>